<comment type="caution">
    <text evidence="2">The sequence shown here is derived from an EMBL/GenBank/DDBJ whole genome shotgun (WGS) entry which is preliminary data.</text>
</comment>
<gene>
    <name evidence="2" type="ORF">D9611_011098</name>
</gene>
<proteinExistence type="predicted"/>
<dbReference type="OrthoDB" id="10327832at2759"/>
<protein>
    <submittedName>
        <fullName evidence="2">Uncharacterized protein</fullName>
    </submittedName>
</protein>
<reference evidence="2 3" key="1">
    <citation type="journal article" date="2020" name="ISME J.">
        <title>Uncovering the hidden diversity of litter-decomposition mechanisms in mushroom-forming fungi.</title>
        <authorList>
            <person name="Floudas D."/>
            <person name="Bentzer J."/>
            <person name="Ahren D."/>
            <person name="Johansson T."/>
            <person name="Persson P."/>
            <person name="Tunlid A."/>
        </authorList>
    </citation>
    <scope>NUCLEOTIDE SEQUENCE [LARGE SCALE GENOMIC DNA]</scope>
    <source>
        <strain evidence="2 3">CBS 175.51</strain>
    </source>
</reference>
<organism evidence="2 3">
    <name type="scientific">Ephemerocybe angulata</name>
    <dbReference type="NCBI Taxonomy" id="980116"/>
    <lineage>
        <taxon>Eukaryota</taxon>
        <taxon>Fungi</taxon>
        <taxon>Dikarya</taxon>
        <taxon>Basidiomycota</taxon>
        <taxon>Agaricomycotina</taxon>
        <taxon>Agaricomycetes</taxon>
        <taxon>Agaricomycetidae</taxon>
        <taxon>Agaricales</taxon>
        <taxon>Agaricineae</taxon>
        <taxon>Psathyrellaceae</taxon>
        <taxon>Ephemerocybe</taxon>
    </lineage>
</organism>
<feature type="region of interest" description="Disordered" evidence="1">
    <location>
        <begin position="271"/>
        <end position="409"/>
    </location>
</feature>
<feature type="compositionally biased region" description="Basic and acidic residues" evidence="1">
    <location>
        <begin position="376"/>
        <end position="388"/>
    </location>
</feature>
<sequence length="409" mass="44286">MPLPYTSAKHVSDTLAKKWHLGPGPAKESYNKLFGKKLLDALLEAMPQLRTNLEHLICALEGDETWLVFEHLGGKLYKLHSVLRHLNKRSPDKNSPFIPLALLERVDRLSERALELKKKHGDGSYADPGADDSEDEAIDTAPLSRGTKRQSQDDDESPRKGRVLGGSDGDWRAPAAEVPTEVLFRHAREYIASTGNSSGAEAIAYNAAIALRTQIHGLNAQTSTLSAVSKKLTAEYDSRVAGLRLLMEDRPSTFPKFKKTAVPPTTPIEPKVVVTKAASSSRTSTDRGARMTTGPAPKQLTASRPTSTAASTAKTAKPSKTTKATDTTEATKTAEATPENPSTSNDKGKGREVDLPEDEDVDMLDMEPVGNWDDEMAAHERRAAKSEGEEAVSCGEEEASDVPKGHRSS</sequence>
<dbReference type="Proteomes" id="UP000541558">
    <property type="component" value="Unassembled WGS sequence"/>
</dbReference>
<dbReference type="AlphaFoldDB" id="A0A8H5BB09"/>
<evidence type="ECO:0000313" key="3">
    <source>
        <dbReference type="Proteomes" id="UP000541558"/>
    </source>
</evidence>
<evidence type="ECO:0000313" key="2">
    <source>
        <dbReference type="EMBL" id="KAF5319907.1"/>
    </source>
</evidence>
<feature type="region of interest" description="Disordered" evidence="1">
    <location>
        <begin position="120"/>
        <end position="173"/>
    </location>
</feature>
<name>A0A8H5BB09_9AGAR</name>
<keyword evidence="3" id="KW-1185">Reference proteome</keyword>
<dbReference type="EMBL" id="JAACJK010000172">
    <property type="protein sequence ID" value="KAF5319907.1"/>
    <property type="molecule type" value="Genomic_DNA"/>
</dbReference>
<feature type="compositionally biased region" description="Acidic residues" evidence="1">
    <location>
        <begin position="355"/>
        <end position="365"/>
    </location>
</feature>
<feature type="compositionally biased region" description="Low complexity" evidence="1">
    <location>
        <begin position="301"/>
        <end position="339"/>
    </location>
</feature>
<accession>A0A8H5BB09</accession>
<feature type="compositionally biased region" description="Acidic residues" evidence="1">
    <location>
        <begin position="129"/>
        <end position="138"/>
    </location>
</feature>
<evidence type="ECO:0000256" key="1">
    <source>
        <dbReference type="SAM" id="MobiDB-lite"/>
    </source>
</evidence>